<keyword evidence="2" id="KW-0175">Coiled coil</keyword>
<proteinExistence type="inferred from homology"/>
<dbReference type="InterPro" id="IPR030383">
    <property type="entry name" value="G_VLIG_dom"/>
</dbReference>
<dbReference type="GeneTree" id="ENSGT00940000154390"/>
<reference evidence="4" key="1">
    <citation type="submission" date="2025-08" db="UniProtKB">
        <authorList>
            <consortium name="Ensembl"/>
        </authorList>
    </citation>
    <scope>IDENTIFICATION</scope>
</reference>
<name>A0A8C4WHZ8_9SAUR</name>
<feature type="domain" description="VLIG-type G" evidence="3">
    <location>
        <begin position="688"/>
        <end position="932"/>
    </location>
</feature>
<evidence type="ECO:0000313" key="5">
    <source>
        <dbReference type="Proteomes" id="UP000694390"/>
    </source>
</evidence>
<dbReference type="Pfam" id="PF25496">
    <property type="entry name" value="URGCP"/>
    <property type="match status" value="1"/>
</dbReference>
<dbReference type="Ensembl" id="ENSGEVT00005017238.1">
    <property type="protein sequence ID" value="ENSGEVP00005016411.1"/>
    <property type="gene ID" value="ENSGEVG00005011636.1"/>
</dbReference>
<evidence type="ECO:0000313" key="4">
    <source>
        <dbReference type="Ensembl" id="ENSGEVP00005016411.1"/>
    </source>
</evidence>
<dbReference type="InterPro" id="IPR027417">
    <property type="entry name" value="P-loop_NTPase"/>
</dbReference>
<dbReference type="Pfam" id="PF25683">
    <property type="entry name" value="URGCP_GTPase"/>
    <property type="match status" value="1"/>
</dbReference>
<dbReference type="PANTHER" id="PTHR14819:SF9">
    <property type="entry name" value="UP-REGULATOR OF CELL PROLIFERATION-LIKE"/>
    <property type="match status" value="1"/>
</dbReference>
<sequence>PCSPIHSYAGSAGPERKNLLLFLKSEDLLKNRLVIQSHLSEWSSALSCMKVEKGQFHMFCFQPVKLTAVHFVPIRRRTFQGILFKMKLKKYRSRKLTLRDLQKISPGSLKNWSAQTLGDLPWHFLRKVMALNGMTRNTSLGHGELEDEAVSEDEEELDIEDDFFSLNDTCTTDSVHPLDILCAVLLCSDSFLQQEILSRMSMCQFALPLLLPALDTPKCTLMLWAMRDIVRKWRPHSLAESRGFREESLVLTAMPTISFVRMGSCSFSKSKLLNEVLSPSQQYHDFFIHRDMECGNVPREIADGLVEISWYFPAGRENSDLFSESIAVTNLHGDIESHQLQFSFLMKVSTLMIIFVEKLTEREYTLLLSLKEAGTKLYFMLSSEAEKSKDTLGFLKKLVLDLKLSKSHLLFKQSTTNQAQLVKKLRSTIGRTTKFPHRHVTMEDMAETARELGIQVDEDCEECQSASKCVKEITAEIKDVAKYKREMLRLQGDLGKTVAKVEKELCRMRQRRTAHLEKYESELKEKLLALHKEKNQWDLTDGLVQFISGIACLSQVERCYFLKWMHLSLDHITRGNLASLQAEYKEKVKTSESDPQELAELGKLISARSLGSEHFMRELAQFYEAEHSRVKQSKLTESQRQFIHLPGIAADLMLEGFPMELIDGDASNIPLQWVTDVLTQLHAKLGGRSRMLVLTVLGGQSTGKSTLLNTMFGLQFAVSSGRCTRGAFMSLIQVAENFQQELGSDFILVIDTEGLKAPELAMLEDSYEHDNELATLVVGLSDITIVNMAVENATEMKDVLQIVVHAFLRMEKIGHKPNCQFVHQNVSDVSAYEQNMGNRKHLLEQLDEMSKAAAKMETQIKEMAILDIMDYDPEKHNWYIPGLWHGVPPIAPVNIGYSERVCELKNYLFEFTKSCSANRSLKDIPQFIERLRSLWNIIKHEDFGVSFKSSLVDEVYNQLSMNYAEWEWGFRKEMHLWVSEKETFILNQSAADLNFSVFKNIALEKLQYGEQKIMDCLQQYFARKASDLHLVEKYKEDFIRCIKTLKNDLKTHVFRKCEEAILTQIGRLKSHNIQINYMKIIEGEIDQLLANCRRSTQQLDDKKLESKFEAVCHETSLCPLQNCQVAGDMEAQLRNDLMNQRSAITEMLQGAGSLKDYRMNSFKMKSKYLEKWLIQRAGLHKDSYLQKAKDIAKSLMDQCQDYIQEKVISKTDYDKTYCRELLRMINERLQEADVRKCYTNAFFDVDLKLHILGEAAHEFQKMHEVFIQEHNPQKHLEKFKPQYLSRFKDLYLEKDSCQKRAWDFCEHCLKPALIDYVNKRIATEIVDDFLSSGQAIKYGCKIFFQFTVEKKLLEDGNFNNYLNYINSYEEFVQSWIHRHLLDYYNKTNGLEVLEREILSTIVNKVRGVLEHAKDIKPNSVSAFLDDFCKALEQDLVISKDSLVGILFRNTAMAHQFSADIQTFLPDLEKQILSEFKELELESKLSNLPLKPQDEMFKQVSGFAEASIP</sequence>
<keyword evidence="5" id="KW-1185">Reference proteome</keyword>
<accession>A0A8C4WHZ8</accession>
<organism evidence="4 5">
    <name type="scientific">Gopherus evgoodei</name>
    <name type="common">Goodes thornscrub tortoise</name>
    <dbReference type="NCBI Taxonomy" id="1825980"/>
    <lineage>
        <taxon>Eukaryota</taxon>
        <taxon>Metazoa</taxon>
        <taxon>Chordata</taxon>
        <taxon>Craniata</taxon>
        <taxon>Vertebrata</taxon>
        <taxon>Euteleostomi</taxon>
        <taxon>Archelosauria</taxon>
        <taxon>Testudinata</taxon>
        <taxon>Testudines</taxon>
        <taxon>Cryptodira</taxon>
        <taxon>Durocryptodira</taxon>
        <taxon>Testudinoidea</taxon>
        <taxon>Testudinidae</taxon>
        <taxon>Gopherus</taxon>
    </lineage>
</organism>
<dbReference type="SUPFAM" id="SSF52540">
    <property type="entry name" value="P-loop containing nucleoside triphosphate hydrolases"/>
    <property type="match status" value="1"/>
</dbReference>
<dbReference type="Pfam" id="PF25974">
    <property type="entry name" value="URGCP_9th"/>
    <property type="match status" value="1"/>
</dbReference>
<protein>
    <recommendedName>
        <fullName evidence="3">VLIG-type G domain-containing protein</fullName>
    </recommendedName>
</protein>
<reference evidence="4" key="2">
    <citation type="submission" date="2025-09" db="UniProtKB">
        <authorList>
            <consortium name="Ensembl"/>
        </authorList>
    </citation>
    <scope>IDENTIFICATION</scope>
</reference>
<feature type="coiled-coil region" evidence="2">
    <location>
        <begin position="839"/>
        <end position="866"/>
    </location>
</feature>
<dbReference type="PROSITE" id="PS51717">
    <property type="entry name" value="G_VLIG"/>
    <property type="match status" value="1"/>
</dbReference>
<dbReference type="InterPro" id="IPR057365">
    <property type="entry name" value="URGCP"/>
</dbReference>
<evidence type="ECO:0000259" key="3">
    <source>
        <dbReference type="PROSITE" id="PS51717"/>
    </source>
</evidence>
<dbReference type="InterPro" id="IPR058641">
    <property type="entry name" value="GVIN1_dom"/>
</dbReference>
<dbReference type="Gene3D" id="3.40.50.300">
    <property type="entry name" value="P-loop containing nucleotide triphosphate hydrolases"/>
    <property type="match status" value="1"/>
</dbReference>
<evidence type="ECO:0000256" key="2">
    <source>
        <dbReference type="SAM" id="Coils"/>
    </source>
</evidence>
<dbReference type="InterPro" id="IPR052986">
    <property type="entry name" value="VLIG_GTPase"/>
</dbReference>
<feature type="coiled-coil region" evidence="2">
    <location>
        <begin position="1078"/>
        <end position="1105"/>
    </location>
</feature>
<dbReference type="GO" id="GO:0005525">
    <property type="term" value="F:GTP binding"/>
    <property type="evidence" value="ECO:0007669"/>
    <property type="project" value="InterPro"/>
</dbReference>
<dbReference type="Proteomes" id="UP000694390">
    <property type="component" value="Unassembled WGS sequence"/>
</dbReference>
<comment type="similarity">
    <text evidence="1">Belongs to the TRAFAC class dynamin-like GTPase superfamily. Very large inducible GTPase (VLIG) family.</text>
</comment>
<dbReference type="OrthoDB" id="1597724at2759"/>
<evidence type="ECO:0000256" key="1">
    <source>
        <dbReference type="ARBA" id="ARBA00006828"/>
    </source>
</evidence>
<dbReference type="PANTHER" id="PTHR14819">
    <property type="entry name" value="GTP-BINDING"/>
    <property type="match status" value="1"/>
</dbReference>